<dbReference type="InterPro" id="IPR003594">
    <property type="entry name" value="HATPase_dom"/>
</dbReference>
<dbReference type="SMART" id="SM00448">
    <property type="entry name" value="REC"/>
    <property type="match status" value="1"/>
</dbReference>
<keyword evidence="15" id="KW-0812">Transmembrane</keyword>
<protein>
    <recommendedName>
        <fullName evidence="3">histidine kinase</fullName>
        <ecNumber evidence="3">2.7.13.3</ecNumber>
    </recommendedName>
</protein>
<keyword evidence="6" id="KW-0808">Transferase</keyword>
<dbReference type="FunFam" id="3.30.565.10:FF:000006">
    <property type="entry name" value="Sensor histidine kinase WalK"/>
    <property type="match status" value="1"/>
</dbReference>
<dbReference type="InterPro" id="IPR036097">
    <property type="entry name" value="HisK_dim/P_sf"/>
</dbReference>
<evidence type="ECO:0000256" key="5">
    <source>
        <dbReference type="ARBA" id="ARBA00022553"/>
    </source>
</evidence>
<dbReference type="PRINTS" id="PR00344">
    <property type="entry name" value="BCTRLSENSOR"/>
</dbReference>
<keyword evidence="20" id="KW-1185">Reference proteome</keyword>
<dbReference type="SMART" id="SM00388">
    <property type="entry name" value="HisKA"/>
    <property type="match status" value="1"/>
</dbReference>
<dbReference type="Gene3D" id="3.40.50.2300">
    <property type="match status" value="1"/>
</dbReference>
<dbReference type="Gene3D" id="1.10.287.130">
    <property type="match status" value="1"/>
</dbReference>
<dbReference type="SUPFAM" id="SSF158472">
    <property type="entry name" value="HAMP domain-like"/>
    <property type="match status" value="1"/>
</dbReference>
<comment type="catalytic activity">
    <reaction evidence="1">
        <text>ATP + protein L-histidine = ADP + protein N-phospho-L-histidine.</text>
        <dbReference type="EC" id="2.7.13.3"/>
    </reaction>
</comment>
<feature type="domain" description="HAMP" evidence="18">
    <location>
        <begin position="213"/>
        <end position="265"/>
    </location>
</feature>
<feature type="domain" description="Response regulatory" evidence="17">
    <location>
        <begin position="832"/>
        <end position="946"/>
    </location>
</feature>
<evidence type="ECO:0000313" key="20">
    <source>
        <dbReference type="Proteomes" id="UP000271031"/>
    </source>
</evidence>
<evidence type="ECO:0000259" key="16">
    <source>
        <dbReference type="PROSITE" id="PS50109"/>
    </source>
</evidence>
<reference evidence="19 20" key="1">
    <citation type="submission" date="2018-10" db="EMBL/GenBank/DDBJ databases">
        <title>Phylogenomics of Brevibacillus.</title>
        <authorList>
            <person name="Dunlap C."/>
        </authorList>
    </citation>
    <scope>NUCLEOTIDE SEQUENCE [LARGE SCALE GENOMIC DNA]</scope>
    <source>
        <strain evidence="19 20">JCM 15716</strain>
    </source>
</reference>
<dbReference type="Pfam" id="PF00072">
    <property type="entry name" value="Response_reg"/>
    <property type="match status" value="1"/>
</dbReference>
<evidence type="ECO:0000256" key="15">
    <source>
        <dbReference type="SAM" id="Phobius"/>
    </source>
</evidence>
<dbReference type="SUPFAM" id="SSF55785">
    <property type="entry name" value="PYP-like sensor domain (PAS domain)"/>
    <property type="match status" value="1"/>
</dbReference>
<gene>
    <name evidence="19" type="ORF">EDM56_04220</name>
</gene>
<feature type="coiled-coil region" evidence="13">
    <location>
        <begin position="257"/>
        <end position="298"/>
    </location>
</feature>
<evidence type="ECO:0000256" key="12">
    <source>
        <dbReference type="PROSITE-ProRule" id="PRU00169"/>
    </source>
</evidence>
<evidence type="ECO:0000256" key="2">
    <source>
        <dbReference type="ARBA" id="ARBA00004651"/>
    </source>
</evidence>
<dbReference type="InterPro" id="IPR003661">
    <property type="entry name" value="HisK_dim/P_dom"/>
</dbReference>
<evidence type="ECO:0000256" key="11">
    <source>
        <dbReference type="ARBA" id="ARBA00023136"/>
    </source>
</evidence>
<dbReference type="Pfam" id="PF00512">
    <property type="entry name" value="HisKA"/>
    <property type="match status" value="1"/>
</dbReference>
<evidence type="ECO:0000256" key="6">
    <source>
        <dbReference type="ARBA" id="ARBA00022679"/>
    </source>
</evidence>
<feature type="compositionally biased region" description="Basic and acidic residues" evidence="14">
    <location>
        <begin position="960"/>
        <end position="969"/>
    </location>
</feature>
<comment type="subcellular location">
    <subcellularLocation>
        <location evidence="2">Cell membrane</location>
        <topology evidence="2">Multi-pass membrane protein</topology>
    </subcellularLocation>
</comment>
<keyword evidence="13" id="KW-0175">Coiled coil</keyword>
<dbReference type="SUPFAM" id="SSF47384">
    <property type="entry name" value="Homodimeric domain of signal transducing histidine kinase"/>
    <property type="match status" value="1"/>
</dbReference>
<dbReference type="SUPFAM" id="SSF52172">
    <property type="entry name" value="CheY-like"/>
    <property type="match status" value="1"/>
</dbReference>
<evidence type="ECO:0000256" key="10">
    <source>
        <dbReference type="ARBA" id="ARBA00023012"/>
    </source>
</evidence>
<dbReference type="CDD" id="cd06225">
    <property type="entry name" value="HAMP"/>
    <property type="match status" value="1"/>
</dbReference>
<dbReference type="InterPro" id="IPR035965">
    <property type="entry name" value="PAS-like_dom_sf"/>
</dbReference>
<feature type="domain" description="Histidine kinase" evidence="16">
    <location>
        <begin position="593"/>
        <end position="808"/>
    </location>
</feature>
<evidence type="ECO:0000256" key="1">
    <source>
        <dbReference type="ARBA" id="ARBA00000085"/>
    </source>
</evidence>
<keyword evidence="7" id="KW-0547">Nucleotide-binding</keyword>
<evidence type="ECO:0000256" key="14">
    <source>
        <dbReference type="SAM" id="MobiDB-lite"/>
    </source>
</evidence>
<dbReference type="Gene3D" id="3.30.450.40">
    <property type="match status" value="1"/>
</dbReference>
<keyword evidence="8" id="KW-0418">Kinase</keyword>
<dbReference type="PROSITE" id="PS50885">
    <property type="entry name" value="HAMP"/>
    <property type="match status" value="1"/>
</dbReference>
<dbReference type="FunFam" id="1.10.287.130:FF:000001">
    <property type="entry name" value="Two-component sensor histidine kinase"/>
    <property type="match status" value="1"/>
</dbReference>
<feature type="region of interest" description="Disordered" evidence="14">
    <location>
        <begin position="953"/>
        <end position="977"/>
    </location>
</feature>
<dbReference type="GO" id="GO:0000155">
    <property type="term" value="F:phosphorelay sensor kinase activity"/>
    <property type="evidence" value="ECO:0007669"/>
    <property type="project" value="InterPro"/>
</dbReference>
<evidence type="ECO:0000313" key="19">
    <source>
        <dbReference type="EMBL" id="RNB91966.1"/>
    </source>
</evidence>
<evidence type="ECO:0000256" key="7">
    <source>
        <dbReference type="ARBA" id="ARBA00022741"/>
    </source>
</evidence>
<dbReference type="PROSITE" id="PS50109">
    <property type="entry name" value="HIS_KIN"/>
    <property type="match status" value="1"/>
</dbReference>
<dbReference type="CDD" id="cd00082">
    <property type="entry name" value="HisKA"/>
    <property type="match status" value="1"/>
</dbReference>
<dbReference type="GO" id="GO:0005886">
    <property type="term" value="C:plasma membrane"/>
    <property type="evidence" value="ECO:0007669"/>
    <property type="project" value="UniProtKB-SubCell"/>
</dbReference>
<keyword evidence="9" id="KW-0067">ATP-binding</keyword>
<name>A0A3M8DV43_9BACL</name>
<proteinExistence type="predicted"/>
<evidence type="ECO:0000259" key="17">
    <source>
        <dbReference type="PROSITE" id="PS50110"/>
    </source>
</evidence>
<keyword evidence="15" id="KW-1133">Transmembrane helix</keyword>
<dbReference type="PROSITE" id="PS50110">
    <property type="entry name" value="RESPONSE_REGULATORY"/>
    <property type="match status" value="1"/>
</dbReference>
<dbReference type="OrthoDB" id="9813151at2"/>
<evidence type="ECO:0000256" key="8">
    <source>
        <dbReference type="ARBA" id="ARBA00022777"/>
    </source>
</evidence>
<dbReference type="PANTHER" id="PTHR43547:SF2">
    <property type="entry name" value="HYBRID SIGNAL TRANSDUCTION HISTIDINE KINASE C"/>
    <property type="match status" value="1"/>
</dbReference>
<dbReference type="EMBL" id="RHHQ01000004">
    <property type="protein sequence ID" value="RNB91966.1"/>
    <property type="molecule type" value="Genomic_DNA"/>
</dbReference>
<dbReference type="SMART" id="SM00304">
    <property type="entry name" value="HAMP"/>
    <property type="match status" value="1"/>
</dbReference>
<evidence type="ECO:0000256" key="4">
    <source>
        <dbReference type="ARBA" id="ARBA00022475"/>
    </source>
</evidence>
<evidence type="ECO:0000259" key="18">
    <source>
        <dbReference type="PROSITE" id="PS50885"/>
    </source>
</evidence>
<dbReference type="CDD" id="cd17574">
    <property type="entry name" value="REC_OmpR"/>
    <property type="match status" value="1"/>
</dbReference>
<keyword evidence="11 15" id="KW-0472">Membrane</keyword>
<dbReference type="InterPro" id="IPR011006">
    <property type="entry name" value="CheY-like_superfamily"/>
</dbReference>
<feature type="transmembrane region" description="Helical" evidence="15">
    <location>
        <begin position="191"/>
        <end position="209"/>
    </location>
</feature>
<dbReference type="Gene3D" id="3.30.565.10">
    <property type="entry name" value="Histidine kinase-like ATPase, C-terminal domain"/>
    <property type="match status" value="1"/>
</dbReference>
<feature type="transmembrane region" description="Helical" evidence="15">
    <location>
        <begin position="16"/>
        <end position="37"/>
    </location>
</feature>
<dbReference type="Gene3D" id="3.30.450.20">
    <property type="entry name" value="PAS domain"/>
    <property type="match status" value="1"/>
</dbReference>
<dbReference type="CDD" id="cd00075">
    <property type="entry name" value="HATPase"/>
    <property type="match status" value="1"/>
</dbReference>
<dbReference type="InterPro" id="IPR029016">
    <property type="entry name" value="GAF-like_dom_sf"/>
</dbReference>
<dbReference type="GO" id="GO:0005524">
    <property type="term" value="F:ATP binding"/>
    <property type="evidence" value="ECO:0007669"/>
    <property type="project" value="UniProtKB-KW"/>
</dbReference>
<dbReference type="EC" id="2.7.13.3" evidence="3"/>
<dbReference type="InterPro" id="IPR036890">
    <property type="entry name" value="HATPase_C_sf"/>
</dbReference>
<evidence type="ECO:0000256" key="3">
    <source>
        <dbReference type="ARBA" id="ARBA00012438"/>
    </source>
</evidence>
<dbReference type="Proteomes" id="UP000271031">
    <property type="component" value="Unassembled WGS sequence"/>
</dbReference>
<dbReference type="SUPFAM" id="SSF55781">
    <property type="entry name" value="GAF domain-like"/>
    <property type="match status" value="1"/>
</dbReference>
<accession>A0A3M8DV43</accession>
<evidence type="ECO:0000256" key="13">
    <source>
        <dbReference type="SAM" id="Coils"/>
    </source>
</evidence>
<dbReference type="Gene3D" id="6.10.340.10">
    <property type="match status" value="1"/>
</dbReference>
<comment type="caution">
    <text evidence="19">The sequence shown here is derived from an EMBL/GenBank/DDBJ whole genome shotgun (WGS) entry which is preliminary data.</text>
</comment>
<sequence length="977" mass="111132">MVKAINYVKQSISRRFVVLMLSVLTLIIAGALAALWLNYTTLEQYRKIENELKRKQELVSEISYHTNQLFFRVRGYYSFKNKQEYAEIFQEKKELEQSLAAFSKLKLSPEEIELTKSIRHFFDEYFAVTLPKAVGMVERDDYDSLRKLSSSGVNQTVNELVAYANEFKKNSELELKKESEELSNVISGQGFLFLIYFLGILLAAVWVTFRVARDVGTPLTQLSSATDKIARGEHVMMPEMDRSDEIGHLSRSFHSMMVQIQTKEEELLMQNEELQAQQDELQMQQEELQEALAKTEASERYLEKRNRLIMSLANTLNKQELLTSIIHNMVEVTAADKGIIVLLNQSRDHAGFGIAPEGIRQFLDQLESGMLIRIRETLLPYQLKRKQTAGERGYHVEEAYGHDLFLPVLSAKNELIACMVLTRLGKSATEPEMKEITGLAKQISLSLEKLDMYEETEKQRQLTQDILDTIQEGVQLLNPSGVTIQVNRKMFEILGQSQPGGQVHTPHELLFPYLQKYVSEPEKMLAFITDAVIGKARSAKTFVYEVNLEQKRYIQMYDVPLYRGTDKLGTLLVHRDITREYEIDQMKSEFVSTVSHELRTPLASVLGFAELLLHKQLSPERQRKYMQTIHQEATRLTNLINDFLDLQRMESGKQNYNMTPLNLIEIVKEAIELQRVNTRLHRFVFEPKQPLIPITGDADKIRQVITNLLSNAVKYSPAGGPVEITCEEENGFVKLDVSDQGLGIPEESLPHLFTKFYRVDNSDRREIGGTGLGLAIVKEILGFHQGTIDVSTEFGRGSTFTVQLPLAPDEQRLGQEEAAVAVHPQKISTGGQIVLVEDDVNLAELLRTELESSDFTVFHFANGREAVQQIAKLQPDAVVLDLMLGAGMDGWQVISEMKENQEASRIPILISSAFEEKNKAWELGAKGYLVKPYHPKMLTEVLNVTIAKRERAGQIYVPDPDTKSDALSEEKEDDQEK</sequence>
<dbReference type="PANTHER" id="PTHR43547">
    <property type="entry name" value="TWO-COMPONENT HISTIDINE KINASE"/>
    <property type="match status" value="1"/>
</dbReference>
<keyword evidence="4" id="KW-1003">Cell membrane</keyword>
<dbReference type="InterPro" id="IPR001789">
    <property type="entry name" value="Sig_transdc_resp-reg_receiver"/>
</dbReference>
<dbReference type="RefSeq" id="WP_122916628.1">
    <property type="nucleotide sequence ID" value="NZ_RHHQ01000004.1"/>
</dbReference>
<organism evidence="19 20">
    <name type="scientific">Brevibacillus fluminis</name>
    <dbReference type="NCBI Taxonomy" id="511487"/>
    <lineage>
        <taxon>Bacteria</taxon>
        <taxon>Bacillati</taxon>
        <taxon>Bacillota</taxon>
        <taxon>Bacilli</taxon>
        <taxon>Bacillales</taxon>
        <taxon>Paenibacillaceae</taxon>
        <taxon>Brevibacillus</taxon>
    </lineage>
</organism>
<dbReference type="SMART" id="SM00387">
    <property type="entry name" value="HATPase_c"/>
    <property type="match status" value="1"/>
</dbReference>
<keyword evidence="5 12" id="KW-0597">Phosphoprotein</keyword>
<dbReference type="InterPro" id="IPR003660">
    <property type="entry name" value="HAMP_dom"/>
</dbReference>
<dbReference type="Pfam" id="PF02518">
    <property type="entry name" value="HATPase_c"/>
    <property type="match status" value="1"/>
</dbReference>
<dbReference type="InterPro" id="IPR005467">
    <property type="entry name" value="His_kinase_dom"/>
</dbReference>
<dbReference type="InterPro" id="IPR004358">
    <property type="entry name" value="Sig_transdc_His_kin-like_C"/>
</dbReference>
<dbReference type="Pfam" id="PF00672">
    <property type="entry name" value="HAMP"/>
    <property type="match status" value="1"/>
</dbReference>
<dbReference type="SUPFAM" id="SSF55874">
    <property type="entry name" value="ATPase domain of HSP90 chaperone/DNA topoisomerase II/histidine kinase"/>
    <property type="match status" value="1"/>
</dbReference>
<evidence type="ECO:0000256" key="9">
    <source>
        <dbReference type="ARBA" id="ARBA00022840"/>
    </source>
</evidence>
<feature type="modified residue" description="4-aspartylphosphate" evidence="12">
    <location>
        <position position="881"/>
    </location>
</feature>
<keyword evidence="10" id="KW-0902">Two-component regulatory system</keyword>
<dbReference type="AlphaFoldDB" id="A0A3M8DV43"/>